<accession>A0A8S0PMB2</accession>
<name>A0A8S0PMB2_OLEEU</name>
<dbReference type="AlphaFoldDB" id="A0A8S0PMB2"/>
<comment type="caution">
    <text evidence="1">The sequence shown here is derived from an EMBL/GenBank/DDBJ whole genome shotgun (WGS) entry which is preliminary data.</text>
</comment>
<sequence length="198" mass="22403">MFGMHPGLGWDAVRFLGISWKFLGLSVQAMFRMPHGQGRDVSWPRPYPGHVLAAVGTQPNFQAMFGTHHGYVSGNFGQFLGHDVQAMSRMRQGRILTFKQCPGLVGATVGMQHDFQVLLGNFWDMVCKPCPRRGRDAARFLGILRQFLGHSVEAMTRTRPGHDRDATATIGMQLDFQEILESFWEWCAGHVRDVSWPW</sequence>
<evidence type="ECO:0000313" key="1">
    <source>
        <dbReference type="EMBL" id="CAA2954920.1"/>
    </source>
</evidence>
<reference evidence="1 2" key="1">
    <citation type="submission" date="2019-12" db="EMBL/GenBank/DDBJ databases">
        <authorList>
            <person name="Alioto T."/>
            <person name="Alioto T."/>
            <person name="Gomez Garrido J."/>
        </authorList>
    </citation>
    <scope>NUCLEOTIDE SEQUENCE [LARGE SCALE GENOMIC DNA]</scope>
</reference>
<gene>
    <name evidence="1" type="ORF">OLEA9_A053261</name>
</gene>
<protein>
    <submittedName>
        <fullName evidence="1">Uncharacterized protein</fullName>
    </submittedName>
</protein>
<dbReference type="Proteomes" id="UP000594638">
    <property type="component" value="Unassembled WGS sequence"/>
</dbReference>
<keyword evidence="2" id="KW-1185">Reference proteome</keyword>
<evidence type="ECO:0000313" key="2">
    <source>
        <dbReference type="Proteomes" id="UP000594638"/>
    </source>
</evidence>
<organism evidence="1 2">
    <name type="scientific">Olea europaea subsp. europaea</name>
    <dbReference type="NCBI Taxonomy" id="158383"/>
    <lineage>
        <taxon>Eukaryota</taxon>
        <taxon>Viridiplantae</taxon>
        <taxon>Streptophyta</taxon>
        <taxon>Embryophyta</taxon>
        <taxon>Tracheophyta</taxon>
        <taxon>Spermatophyta</taxon>
        <taxon>Magnoliopsida</taxon>
        <taxon>eudicotyledons</taxon>
        <taxon>Gunneridae</taxon>
        <taxon>Pentapetalae</taxon>
        <taxon>asterids</taxon>
        <taxon>lamiids</taxon>
        <taxon>Lamiales</taxon>
        <taxon>Oleaceae</taxon>
        <taxon>Oleeae</taxon>
        <taxon>Olea</taxon>
    </lineage>
</organism>
<dbReference type="Gramene" id="OE9A053261T1">
    <property type="protein sequence ID" value="OE9A053261C1"/>
    <property type="gene ID" value="OE9A053261"/>
</dbReference>
<dbReference type="EMBL" id="CACTIH010000130">
    <property type="protein sequence ID" value="CAA2954920.1"/>
    <property type="molecule type" value="Genomic_DNA"/>
</dbReference>
<proteinExistence type="predicted"/>